<evidence type="ECO:0000259" key="2">
    <source>
        <dbReference type="Pfam" id="PF01494"/>
    </source>
</evidence>
<dbReference type="Gene3D" id="3.50.50.60">
    <property type="entry name" value="FAD/NAD(P)-binding domain"/>
    <property type="match status" value="1"/>
</dbReference>
<comment type="caution">
    <text evidence="3">The sequence shown here is derived from an EMBL/GenBank/DDBJ whole genome shotgun (WGS) entry which is preliminary data.</text>
</comment>
<dbReference type="OrthoDB" id="8670884at2"/>
<dbReference type="GO" id="GO:0008688">
    <property type="term" value="F:3-(3-hydroxyphenyl)propionate hydroxylase activity"/>
    <property type="evidence" value="ECO:0007669"/>
    <property type="project" value="TreeGrafter"/>
</dbReference>
<evidence type="ECO:0000313" key="4">
    <source>
        <dbReference type="Proteomes" id="UP000193010"/>
    </source>
</evidence>
<keyword evidence="1" id="KW-0560">Oxidoreductase</keyword>
<dbReference type="GO" id="GO:0071949">
    <property type="term" value="F:FAD binding"/>
    <property type="evidence" value="ECO:0007669"/>
    <property type="project" value="InterPro"/>
</dbReference>
<dbReference type="RefSeq" id="WP_139826674.1">
    <property type="nucleotide sequence ID" value="NZ_AP022576.1"/>
</dbReference>
<dbReference type="Pfam" id="PF01494">
    <property type="entry name" value="FAD_binding_3"/>
    <property type="match status" value="1"/>
</dbReference>
<dbReference type="Gene3D" id="3.30.70.2450">
    <property type="match status" value="1"/>
</dbReference>
<organism evidence="3 4">
    <name type="scientific">Mycobacterium florentinum</name>
    <dbReference type="NCBI Taxonomy" id="292462"/>
    <lineage>
        <taxon>Bacteria</taxon>
        <taxon>Bacillati</taxon>
        <taxon>Actinomycetota</taxon>
        <taxon>Actinomycetes</taxon>
        <taxon>Mycobacteriales</taxon>
        <taxon>Mycobacteriaceae</taxon>
        <taxon>Mycobacterium</taxon>
        <taxon>Mycobacterium simiae complex</taxon>
    </lineage>
</organism>
<dbReference type="EMBL" id="LQOV01000006">
    <property type="protein sequence ID" value="ORV55845.1"/>
    <property type="molecule type" value="Genomic_DNA"/>
</dbReference>
<dbReference type="SUPFAM" id="SSF51905">
    <property type="entry name" value="FAD/NAD(P)-binding domain"/>
    <property type="match status" value="1"/>
</dbReference>
<dbReference type="PANTHER" id="PTHR43476">
    <property type="entry name" value="3-(3-HYDROXY-PHENYL)PROPIONATE/3-HYDROXYCINNAMIC ACID HYDROXYLASE"/>
    <property type="match status" value="1"/>
</dbReference>
<protein>
    <submittedName>
        <fullName evidence="3">3-(3-hydroxyphenyl)propionate hydroxylase</fullName>
    </submittedName>
</protein>
<dbReference type="STRING" id="292462.AWC05_11710"/>
<dbReference type="GO" id="GO:0019622">
    <property type="term" value="P:3-(3-hydroxy)phenylpropionate catabolic process"/>
    <property type="evidence" value="ECO:0007669"/>
    <property type="project" value="TreeGrafter"/>
</dbReference>
<feature type="domain" description="FAD-binding" evidence="2">
    <location>
        <begin position="9"/>
        <end position="351"/>
    </location>
</feature>
<dbReference type="InterPro" id="IPR050631">
    <property type="entry name" value="PheA/TfdB_FAD_monoxygenase"/>
</dbReference>
<dbReference type="InterPro" id="IPR036188">
    <property type="entry name" value="FAD/NAD-bd_sf"/>
</dbReference>
<dbReference type="AlphaFoldDB" id="A0A1X1UG58"/>
<sequence>MTSNAIRRLPVVIVGAGPTGITAATLLAQYGVDSLVLDRWPGVYQQPRAVHLDDEIYRVIARLGIADEFAAISRPTLGLRLLDDRFRVLAEFTRDTSRSRNGFPQANMFDQPELEALLRANLKRFPRAQLRGDAEVTDVTDTGEYVRVTFTDRTDGTVHRVDADYLLGCDGANSLVRAQIGSAIRDFNFEQRWLVIDVATDADLRQWEGVHQVCDPVRAGTYMRIGTSRYRWEFQLLPGECADHFTTLTALRPLIRPWTAGVQDRELTLVRVAEYTFRAQIAQWWRRGNVFILGDAAHLTPPFIGQGMGAGVRDAMNLAWKIAAVRYGALDPAVLDSYERERKPHTRSLIRLALNVGRAMTGGARVGNALRHLVLPRLRLLPGLREKVVDSTTPALRPSELVCKSRGRLGGTLCPNPRLGDGQRLDDVLGTGFALITSRGLSEHDEAAMRRRGFVVLVTQPGDALAQWLRDGRATGALVRPDRTVLRAGRDVSALCAWATGVVAGPLDPAATSVARR</sequence>
<name>A0A1X1UG58_MYCFL</name>
<evidence type="ECO:0000313" key="3">
    <source>
        <dbReference type="EMBL" id="ORV55845.1"/>
    </source>
</evidence>
<dbReference type="PANTHER" id="PTHR43476:SF3">
    <property type="entry name" value="FAD-BINDING MONOOXYGENASE"/>
    <property type="match status" value="1"/>
</dbReference>
<proteinExistence type="predicted"/>
<reference evidence="3 4" key="1">
    <citation type="submission" date="2016-01" db="EMBL/GenBank/DDBJ databases">
        <title>The new phylogeny of the genus Mycobacterium.</title>
        <authorList>
            <person name="Tarcisio F."/>
            <person name="Conor M."/>
            <person name="Antonella G."/>
            <person name="Elisabetta G."/>
            <person name="Giulia F.S."/>
            <person name="Sara T."/>
            <person name="Anna F."/>
            <person name="Clotilde B."/>
            <person name="Roberto B."/>
            <person name="Veronica D.S."/>
            <person name="Fabio R."/>
            <person name="Monica P."/>
            <person name="Olivier J."/>
            <person name="Enrico T."/>
            <person name="Nicola S."/>
        </authorList>
    </citation>
    <scope>NUCLEOTIDE SEQUENCE [LARGE SCALE GENOMIC DNA]</scope>
    <source>
        <strain evidence="3 4">DSM 44852</strain>
    </source>
</reference>
<dbReference type="PRINTS" id="PR00420">
    <property type="entry name" value="RNGMNOXGNASE"/>
</dbReference>
<dbReference type="NCBIfam" id="NF004829">
    <property type="entry name" value="PRK06183.1-3"/>
    <property type="match status" value="1"/>
</dbReference>
<dbReference type="Proteomes" id="UP000193010">
    <property type="component" value="Unassembled WGS sequence"/>
</dbReference>
<evidence type="ECO:0000256" key="1">
    <source>
        <dbReference type="ARBA" id="ARBA00023002"/>
    </source>
</evidence>
<dbReference type="InterPro" id="IPR002938">
    <property type="entry name" value="FAD-bd"/>
</dbReference>
<gene>
    <name evidence="3" type="ORF">AWC05_11710</name>
</gene>
<accession>A0A1X1UG58</accession>
<keyword evidence="4" id="KW-1185">Reference proteome</keyword>